<sequence>MLPELRCRGHRVPVFSQMTQSLVPVVEYISLKNAIVEDALFGHRDTELMMRVNDCGGRDLAKDEVNAEGLEAMLSQMLGCTLLDWSSSAEDCHGTIHRFRGPGKPLDASHSIGQARAALLS</sequence>
<reference evidence="2" key="2">
    <citation type="journal article" date="2021" name="Sci. Data">
        <title>Chromosome-scale genome sequencing, assembly and annotation of six genomes from subfamily Leishmaniinae.</title>
        <authorList>
            <person name="Almutairi H."/>
            <person name="Urbaniak M.D."/>
            <person name="Bates M.D."/>
            <person name="Jariyapan N."/>
            <person name="Kwakye-Nuako G."/>
            <person name="Thomaz Soccol V."/>
            <person name="Al-Salem W.S."/>
            <person name="Dillon R.J."/>
            <person name="Bates P.A."/>
            <person name="Gatherer D."/>
        </authorList>
    </citation>
    <scope>NUCLEOTIDE SEQUENCE [LARGE SCALE GENOMIC DNA]</scope>
</reference>
<dbReference type="EMBL" id="JAFEUZ010000031">
    <property type="protein sequence ID" value="KAG5471450.1"/>
    <property type="molecule type" value="Genomic_DNA"/>
</dbReference>
<reference evidence="2" key="1">
    <citation type="journal article" date="2021" name="Microbiol. Resour. Announc.">
        <title>LGAAP: Leishmaniinae Genome Assembly and Annotation Pipeline.</title>
        <authorList>
            <person name="Almutairi H."/>
            <person name="Urbaniak M.D."/>
            <person name="Bates M.D."/>
            <person name="Jariyapan N."/>
            <person name="Kwakye-Nuako G."/>
            <person name="Thomaz-Soccol V."/>
            <person name="Al-Salem W.S."/>
            <person name="Dillon R.J."/>
            <person name="Bates P.A."/>
            <person name="Gatherer D."/>
        </authorList>
    </citation>
    <scope>NUCLEOTIDE SEQUENCE [LARGE SCALE GENOMIC DNA]</scope>
</reference>
<gene>
    <name evidence="1" type="ORF">LSCM1_01539</name>
</gene>
<keyword evidence="2" id="KW-1185">Reference proteome</keyword>
<dbReference type="KEGG" id="lmat:92511657"/>
<dbReference type="RefSeq" id="XP_067176424.1">
    <property type="nucleotide sequence ID" value="XM_067319145.1"/>
</dbReference>
<accession>A0A836GT98</accession>
<evidence type="ECO:0000313" key="1">
    <source>
        <dbReference type="EMBL" id="KAG5471450.1"/>
    </source>
</evidence>
<protein>
    <submittedName>
        <fullName evidence="1">Uncharacterized protein</fullName>
    </submittedName>
</protein>
<proteinExistence type="predicted"/>
<evidence type="ECO:0000313" key="2">
    <source>
        <dbReference type="Proteomes" id="UP000673552"/>
    </source>
</evidence>
<dbReference type="Proteomes" id="UP000673552">
    <property type="component" value="Unassembled WGS sequence"/>
</dbReference>
<dbReference type="AlphaFoldDB" id="A0A836GT98"/>
<name>A0A836GT98_9TRYP</name>
<comment type="caution">
    <text evidence="1">The sequence shown here is derived from an EMBL/GenBank/DDBJ whole genome shotgun (WGS) entry which is preliminary data.</text>
</comment>
<organism evidence="1 2">
    <name type="scientific">Leishmania martiniquensis</name>
    <dbReference type="NCBI Taxonomy" id="1580590"/>
    <lineage>
        <taxon>Eukaryota</taxon>
        <taxon>Discoba</taxon>
        <taxon>Euglenozoa</taxon>
        <taxon>Kinetoplastea</taxon>
        <taxon>Metakinetoplastina</taxon>
        <taxon>Trypanosomatida</taxon>
        <taxon>Trypanosomatidae</taxon>
        <taxon>Leishmaniinae</taxon>
        <taxon>Leishmania</taxon>
    </lineage>
</organism>
<dbReference type="GeneID" id="92511657"/>